<reference evidence="2" key="1">
    <citation type="journal article" date="2015" name="Nature">
        <title>Complex archaea that bridge the gap between prokaryotes and eukaryotes.</title>
        <authorList>
            <person name="Spang A."/>
            <person name="Saw J.H."/>
            <person name="Jorgensen S.L."/>
            <person name="Zaremba-Niedzwiedzka K."/>
            <person name="Martijn J."/>
            <person name="Lind A.E."/>
            <person name="van Eijk R."/>
            <person name="Schleper C."/>
            <person name="Guy L."/>
            <person name="Ettema T.J."/>
        </authorList>
    </citation>
    <scope>NUCLEOTIDE SEQUENCE</scope>
</reference>
<dbReference type="AlphaFoldDB" id="A0A0F9UGF0"/>
<protein>
    <submittedName>
        <fullName evidence="2">Uncharacterized protein</fullName>
    </submittedName>
</protein>
<sequence length="239" mass="26387">MSKQSKPDGAQAQSGDQPAVTVEAFANAFNQLDGKTKSAIMQRVGQSPSTEGFGLEQLRMILQTVGQDTAQALKRAGQRENPNYPDMSVYNPRGKFDHEGHPQKPKLTFEVDTYYVNVLLGRKGGTSDLNVEGEIELCNRIATEGKDREAHKGRWTAKLFRRGDRQVLDIQVPCEEPDDRMGIPSFTAVLLTLLEGEESVNPATMVAQMKAMREEIADLRARDTQRMPQDAPVEAPSAA</sequence>
<comment type="caution">
    <text evidence="2">The sequence shown here is derived from an EMBL/GenBank/DDBJ whole genome shotgun (WGS) entry which is preliminary data.</text>
</comment>
<dbReference type="EMBL" id="LAZR01001008">
    <property type="protein sequence ID" value="KKN52698.1"/>
    <property type="molecule type" value="Genomic_DNA"/>
</dbReference>
<feature type="region of interest" description="Disordered" evidence="1">
    <location>
        <begin position="220"/>
        <end position="239"/>
    </location>
</feature>
<proteinExistence type="predicted"/>
<evidence type="ECO:0000256" key="1">
    <source>
        <dbReference type="SAM" id="MobiDB-lite"/>
    </source>
</evidence>
<gene>
    <name evidence="2" type="ORF">LCGC14_0609790</name>
</gene>
<name>A0A0F9UGF0_9ZZZZ</name>
<evidence type="ECO:0000313" key="2">
    <source>
        <dbReference type="EMBL" id="KKN52698.1"/>
    </source>
</evidence>
<organism evidence="2">
    <name type="scientific">marine sediment metagenome</name>
    <dbReference type="NCBI Taxonomy" id="412755"/>
    <lineage>
        <taxon>unclassified sequences</taxon>
        <taxon>metagenomes</taxon>
        <taxon>ecological metagenomes</taxon>
    </lineage>
</organism>
<accession>A0A0F9UGF0</accession>